<dbReference type="SFLD" id="SFLDG01140">
    <property type="entry name" value="C2.B:_Phosphomannomutase_and_P"/>
    <property type="match status" value="1"/>
</dbReference>
<organism evidence="1 2">
    <name type="scientific">Salinibacillus aidingensis</name>
    <dbReference type="NCBI Taxonomy" id="237684"/>
    <lineage>
        <taxon>Bacteria</taxon>
        <taxon>Bacillati</taxon>
        <taxon>Bacillota</taxon>
        <taxon>Bacilli</taxon>
        <taxon>Bacillales</taxon>
        <taxon>Bacillaceae</taxon>
        <taxon>Salinibacillus</taxon>
    </lineage>
</organism>
<dbReference type="NCBIfam" id="TIGR01484">
    <property type="entry name" value="HAD-SF-IIB"/>
    <property type="match status" value="1"/>
</dbReference>
<keyword evidence="2" id="KW-1185">Reference proteome</keyword>
<dbReference type="InterPro" id="IPR023214">
    <property type="entry name" value="HAD_sf"/>
</dbReference>
<dbReference type="SUPFAM" id="SSF56784">
    <property type="entry name" value="HAD-like"/>
    <property type="match status" value="1"/>
</dbReference>
<dbReference type="SFLD" id="SFLDS00003">
    <property type="entry name" value="Haloacid_Dehalogenase"/>
    <property type="match status" value="1"/>
</dbReference>
<protein>
    <submittedName>
        <fullName evidence="1">Cof-type HAD-IIB family hydrolase</fullName>
    </submittedName>
</protein>
<dbReference type="EMBL" id="BAAADO010000008">
    <property type="protein sequence ID" value="GAA0502277.1"/>
    <property type="molecule type" value="Genomic_DNA"/>
</dbReference>
<dbReference type="RefSeq" id="WP_343843374.1">
    <property type="nucleotide sequence ID" value="NZ_BAAADO010000008.1"/>
</dbReference>
<dbReference type="InterPro" id="IPR000150">
    <property type="entry name" value="Cof"/>
</dbReference>
<dbReference type="PROSITE" id="PS01228">
    <property type="entry name" value="COF_1"/>
    <property type="match status" value="1"/>
</dbReference>
<dbReference type="Proteomes" id="UP001500880">
    <property type="component" value="Unassembled WGS sequence"/>
</dbReference>
<dbReference type="Gene3D" id="3.30.1240.10">
    <property type="match status" value="1"/>
</dbReference>
<evidence type="ECO:0000313" key="1">
    <source>
        <dbReference type="EMBL" id="GAA0502277.1"/>
    </source>
</evidence>
<keyword evidence="1" id="KW-0378">Hydrolase</keyword>
<gene>
    <name evidence="1" type="ORF">GCM10008986_32350</name>
</gene>
<dbReference type="InterPro" id="IPR006379">
    <property type="entry name" value="HAD-SF_hydro_IIB"/>
</dbReference>
<comment type="caution">
    <text evidence="1">The sequence shown here is derived from an EMBL/GenBank/DDBJ whole genome shotgun (WGS) entry which is preliminary data.</text>
</comment>
<accession>A0ABP3LJM2</accession>
<dbReference type="GO" id="GO:0016787">
    <property type="term" value="F:hydrolase activity"/>
    <property type="evidence" value="ECO:0007669"/>
    <property type="project" value="UniProtKB-KW"/>
</dbReference>
<dbReference type="PANTHER" id="PTHR10000">
    <property type="entry name" value="PHOSPHOSERINE PHOSPHATASE"/>
    <property type="match status" value="1"/>
</dbReference>
<name>A0ABP3LJM2_9BACI</name>
<evidence type="ECO:0000313" key="2">
    <source>
        <dbReference type="Proteomes" id="UP001500880"/>
    </source>
</evidence>
<sequence length="260" mass="29308">MIKLIVSDLDGTLLSYHKGLLERDKEAILHAVGNGTEFSVASGRMDVEIKEVMGMIGATGHRISQNGSFVYSKDEERIYGQVFSKNDVLALYQFLNSIYAPLTIFSENQGFVNDATRLKSVDMSRLFFPIELDTNLTDRIQKGLEVSKISVNSDHTEWLKRIQAKIEEQFSFIADSFISDPECLDIMPKAINKGKGVKAIMDAYHLLPEEIMCIGDSYNDISMFQLTPHSYVMSQADEEVKAYAAHEVTYVYEALEALHK</sequence>
<dbReference type="PANTHER" id="PTHR10000:SF8">
    <property type="entry name" value="HAD SUPERFAMILY HYDROLASE-LIKE, TYPE 3"/>
    <property type="match status" value="1"/>
</dbReference>
<dbReference type="InterPro" id="IPR036412">
    <property type="entry name" value="HAD-like_sf"/>
</dbReference>
<dbReference type="Pfam" id="PF08282">
    <property type="entry name" value="Hydrolase_3"/>
    <property type="match status" value="1"/>
</dbReference>
<dbReference type="NCBIfam" id="TIGR00099">
    <property type="entry name" value="Cof-subfamily"/>
    <property type="match status" value="1"/>
</dbReference>
<dbReference type="Gene3D" id="3.40.50.1000">
    <property type="entry name" value="HAD superfamily/HAD-like"/>
    <property type="match status" value="1"/>
</dbReference>
<proteinExistence type="predicted"/>
<reference evidence="2" key="1">
    <citation type="journal article" date="2019" name="Int. J. Syst. Evol. Microbiol.">
        <title>The Global Catalogue of Microorganisms (GCM) 10K type strain sequencing project: providing services to taxonomists for standard genome sequencing and annotation.</title>
        <authorList>
            <consortium name="The Broad Institute Genomics Platform"/>
            <consortium name="The Broad Institute Genome Sequencing Center for Infectious Disease"/>
            <person name="Wu L."/>
            <person name="Ma J."/>
        </authorList>
    </citation>
    <scope>NUCLEOTIDE SEQUENCE [LARGE SCALE GENOMIC DNA]</scope>
    <source>
        <strain evidence="2">JCM 12389</strain>
    </source>
</reference>